<evidence type="ECO:0000313" key="2">
    <source>
        <dbReference type="EMBL" id="GMT06197.1"/>
    </source>
</evidence>
<gene>
    <name evidence="2" type="ORF">PENTCL1PPCAC_28371</name>
</gene>
<proteinExistence type="predicted"/>
<reference evidence="2" key="1">
    <citation type="submission" date="2023-10" db="EMBL/GenBank/DDBJ databases">
        <title>Genome assembly of Pristionchus species.</title>
        <authorList>
            <person name="Yoshida K."/>
            <person name="Sommer R.J."/>
        </authorList>
    </citation>
    <scope>NUCLEOTIDE SEQUENCE</scope>
    <source>
        <strain evidence="2">RS0144</strain>
    </source>
</reference>
<protein>
    <submittedName>
        <fullName evidence="2">Uncharacterized protein</fullName>
    </submittedName>
</protein>
<organism evidence="2 3">
    <name type="scientific">Pristionchus entomophagus</name>
    <dbReference type="NCBI Taxonomy" id="358040"/>
    <lineage>
        <taxon>Eukaryota</taxon>
        <taxon>Metazoa</taxon>
        <taxon>Ecdysozoa</taxon>
        <taxon>Nematoda</taxon>
        <taxon>Chromadorea</taxon>
        <taxon>Rhabditida</taxon>
        <taxon>Rhabditina</taxon>
        <taxon>Diplogasteromorpha</taxon>
        <taxon>Diplogasteroidea</taxon>
        <taxon>Neodiplogasteridae</taxon>
        <taxon>Pristionchus</taxon>
    </lineage>
</organism>
<dbReference type="AlphaFoldDB" id="A0AAV5UHW7"/>
<accession>A0AAV5UHW7</accession>
<sequence length="102" mass="11381">MSSDDECTVIKVVKAYPIKPIPGSIRKTRDNQGFLTDSEMGESSRRRGVMIRVRRSECINCTNFSCDHQTHCDSGGKRGWCSTEGQRSEVTRNVLTPAQDGN</sequence>
<name>A0AAV5UHW7_9BILA</name>
<comment type="caution">
    <text evidence="2">The sequence shown here is derived from an EMBL/GenBank/DDBJ whole genome shotgun (WGS) entry which is preliminary data.</text>
</comment>
<dbReference type="Proteomes" id="UP001432027">
    <property type="component" value="Unassembled WGS sequence"/>
</dbReference>
<keyword evidence="3" id="KW-1185">Reference proteome</keyword>
<feature type="region of interest" description="Disordered" evidence="1">
    <location>
        <begin position="27"/>
        <end position="46"/>
    </location>
</feature>
<evidence type="ECO:0000256" key="1">
    <source>
        <dbReference type="SAM" id="MobiDB-lite"/>
    </source>
</evidence>
<evidence type="ECO:0000313" key="3">
    <source>
        <dbReference type="Proteomes" id="UP001432027"/>
    </source>
</evidence>
<dbReference type="EMBL" id="BTSX01000006">
    <property type="protein sequence ID" value="GMT06197.1"/>
    <property type="molecule type" value="Genomic_DNA"/>
</dbReference>